<proteinExistence type="predicted"/>
<dbReference type="InterPro" id="IPR010667">
    <property type="entry name" value="Phage_T4_Gp19"/>
</dbReference>
<evidence type="ECO:0000313" key="2">
    <source>
        <dbReference type="Proteomes" id="UP000240934"/>
    </source>
</evidence>
<dbReference type="GO" id="GO:0005198">
    <property type="term" value="F:structural molecule activity"/>
    <property type="evidence" value="ECO:0007669"/>
    <property type="project" value="InterPro"/>
</dbReference>
<organism evidence="1 2">
    <name type="scientific">Aeromonas phage Ah1</name>
    <dbReference type="NCBI Taxonomy" id="2053701"/>
    <lineage>
        <taxon>Viruses</taxon>
        <taxon>Duplodnaviria</taxon>
        <taxon>Heunggongvirae</taxon>
        <taxon>Uroviricota</taxon>
        <taxon>Caudoviricetes</taxon>
        <taxon>Pantevenvirales</taxon>
        <taxon>Straboviridae</taxon>
        <taxon>Cinqassovirus</taxon>
        <taxon>Cinqassovirus ah1</taxon>
    </lineage>
</organism>
<dbReference type="EMBL" id="MG250483">
    <property type="protein sequence ID" value="AUE22755.1"/>
    <property type="molecule type" value="Genomic_DNA"/>
</dbReference>
<dbReference type="Proteomes" id="UP000240934">
    <property type="component" value="Segment"/>
</dbReference>
<dbReference type="Pfam" id="PF06841">
    <property type="entry name" value="Phage_T4_gp19"/>
    <property type="match status" value="1"/>
</dbReference>
<gene>
    <name evidence="1" type="ORF">Ah1_00237</name>
</gene>
<accession>A0A2H4YFJ5</accession>
<reference evidence="1 2" key="1">
    <citation type="submission" date="2017-10" db="EMBL/GenBank/DDBJ databases">
        <title>Antibacterial composition for extension of chilled fish shelf life and decreasing of risk of food-borne infections, bacteriophage strains for its preparation.</title>
        <authorList>
            <person name="Zulkarneev E.R."/>
            <person name="Aleshkin A.V."/>
            <person name="Rubalsky O.V."/>
            <person name="Kiseleva I.A."/>
            <person name="Rubalskii E.O."/>
            <person name="Lebedev S.N."/>
        </authorList>
    </citation>
    <scope>NUCLEOTIDE SEQUENCE [LARGE SCALE GENOMIC DNA]</scope>
</reference>
<keyword evidence="2" id="KW-1185">Reference proteome</keyword>
<name>A0A2H4YFJ5_9CAUD</name>
<protein>
    <submittedName>
        <fullName evidence="1">Tail tube protein</fullName>
    </submittedName>
</protein>
<sequence>MELTDITRAYSNGDFARPNLFEVEIPFMGKDFKFKCKGASMPPGVVEPVPVSYQNKKMKLAGDRTFEDWTITVYNDEAHNTRQQFIEWQNLAQALDRNILGEAPASYKKEATVRQLDRKGRQTRQYTVYGAWPTNIAEIALSWDQNNEVETFEVTLSIDWWQ</sequence>
<evidence type="ECO:0000313" key="1">
    <source>
        <dbReference type="EMBL" id="AUE22755.1"/>
    </source>
</evidence>